<dbReference type="GO" id="GO:0016787">
    <property type="term" value="F:hydrolase activity"/>
    <property type="evidence" value="ECO:0007669"/>
    <property type="project" value="UniProtKB-UniRule"/>
</dbReference>
<gene>
    <name evidence="6" type="ORF">HUW51_21975</name>
</gene>
<dbReference type="InterPro" id="IPR050301">
    <property type="entry name" value="NTE"/>
</dbReference>
<comment type="caution">
    <text evidence="4">Lacks conserved residue(s) required for the propagation of feature annotation.</text>
</comment>
<protein>
    <submittedName>
        <fullName evidence="6">Patatin-like phospholipase family protein</fullName>
    </submittedName>
</protein>
<reference evidence="6 7" key="1">
    <citation type="journal article" date="2018" name="Int. J. Syst. Evol. Microbiol.">
        <title>Adhaeribacter swui sp. nov., isolated from wet mud.</title>
        <authorList>
            <person name="Kim D.U."/>
            <person name="Kim K.W."/>
            <person name="Kang M.S."/>
            <person name="Kim J.Y."/>
            <person name="Jang J.H."/>
            <person name="Kim M.K."/>
        </authorList>
    </citation>
    <scope>NUCLEOTIDE SEQUENCE [LARGE SCALE GENOMIC DNA]</scope>
    <source>
        <strain evidence="6 7">KCTC 52873</strain>
    </source>
</reference>
<feature type="active site" description="Proton acceptor" evidence="4">
    <location>
        <position position="150"/>
    </location>
</feature>
<name>A0A7G7GDM1_9BACT</name>
<feature type="domain" description="PNPLA" evidence="5">
    <location>
        <begin position="5"/>
        <end position="163"/>
    </location>
</feature>
<evidence type="ECO:0000313" key="7">
    <source>
        <dbReference type="Proteomes" id="UP000515237"/>
    </source>
</evidence>
<evidence type="ECO:0000256" key="1">
    <source>
        <dbReference type="ARBA" id="ARBA00022801"/>
    </source>
</evidence>
<feature type="active site" description="Nucleophile" evidence="4">
    <location>
        <position position="38"/>
    </location>
</feature>
<keyword evidence="7" id="KW-1185">Reference proteome</keyword>
<dbReference type="Proteomes" id="UP000515237">
    <property type="component" value="Chromosome"/>
</dbReference>
<evidence type="ECO:0000256" key="3">
    <source>
        <dbReference type="ARBA" id="ARBA00023098"/>
    </source>
</evidence>
<evidence type="ECO:0000313" key="6">
    <source>
        <dbReference type="EMBL" id="QNF35255.1"/>
    </source>
</evidence>
<organism evidence="6 7">
    <name type="scientific">Adhaeribacter swui</name>
    <dbReference type="NCBI Taxonomy" id="2086471"/>
    <lineage>
        <taxon>Bacteria</taxon>
        <taxon>Pseudomonadati</taxon>
        <taxon>Bacteroidota</taxon>
        <taxon>Cytophagia</taxon>
        <taxon>Cytophagales</taxon>
        <taxon>Hymenobacteraceae</taxon>
        <taxon>Adhaeribacter</taxon>
    </lineage>
</organism>
<feature type="short sequence motif" description="GXSXG" evidence="4">
    <location>
        <begin position="36"/>
        <end position="40"/>
    </location>
</feature>
<feature type="short sequence motif" description="DGA/G" evidence="4">
    <location>
        <begin position="150"/>
        <end position="152"/>
    </location>
</feature>
<keyword evidence="1 4" id="KW-0378">Hydrolase</keyword>
<dbReference type="SUPFAM" id="SSF52151">
    <property type="entry name" value="FabD/lysophospholipase-like"/>
    <property type="match status" value="1"/>
</dbReference>
<evidence type="ECO:0000256" key="2">
    <source>
        <dbReference type="ARBA" id="ARBA00022963"/>
    </source>
</evidence>
<evidence type="ECO:0000256" key="4">
    <source>
        <dbReference type="PROSITE-ProRule" id="PRU01161"/>
    </source>
</evidence>
<evidence type="ECO:0000259" key="5">
    <source>
        <dbReference type="PROSITE" id="PS51635"/>
    </source>
</evidence>
<proteinExistence type="predicted"/>
<dbReference type="EMBL" id="CP055156">
    <property type="protein sequence ID" value="QNF35255.1"/>
    <property type="molecule type" value="Genomic_DNA"/>
</dbReference>
<keyword evidence="2 4" id="KW-0442">Lipid degradation</keyword>
<keyword evidence="3 4" id="KW-0443">Lipid metabolism</keyword>
<dbReference type="PANTHER" id="PTHR14226:SF78">
    <property type="entry name" value="SLR0060 PROTEIN"/>
    <property type="match status" value="1"/>
</dbReference>
<dbReference type="PANTHER" id="PTHR14226">
    <property type="entry name" value="NEUROPATHY TARGET ESTERASE/SWISS CHEESE D.MELANOGASTER"/>
    <property type="match status" value="1"/>
</dbReference>
<dbReference type="InterPro" id="IPR002641">
    <property type="entry name" value="PNPLA_dom"/>
</dbReference>
<dbReference type="Gene3D" id="3.40.1090.10">
    <property type="entry name" value="Cytosolic phospholipase A2 catalytic domain"/>
    <property type="match status" value="2"/>
</dbReference>
<dbReference type="AlphaFoldDB" id="A0A7G7GDM1"/>
<dbReference type="GO" id="GO:0016042">
    <property type="term" value="P:lipid catabolic process"/>
    <property type="evidence" value="ECO:0007669"/>
    <property type="project" value="UniProtKB-UniRule"/>
</dbReference>
<sequence length="252" mass="27910">MKIGLTLSGGAVHGVAHLGALKALEELAVPIHAISGVSSGAIAGAFYAAGYAPEEIFSIVAQVKIWRLARLAFSKRGLFILDKLAQEFQKYLGNHTFETLRVPLIIGTTDLRQGTSIYFSSGDLIRPLLASNTVPLLCPPYEYQDYLLVDGGLTNNLPIECLQDITDFTIAVHVNPMNPQAPLRTFRSILERTTHLAINNNVEPRLKLCDLLIEPPRLKYYSLTDLKNARLMFDAGYEQTLKFADKLLQLKE</sequence>
<dbReference type="InterPro" id="IPR016035">
    <property type="entry name" value="Acyl_Trfase/lysoPLipase"/>
</dbReference>
<accession>A0A7G7GDM1</accession>
<dbReference type="KEGG" id="aswu:HUW51_21975"/>
<dbReference type="PROSITE" id="PS51635">
    <property type="entry name" value="PNPLA"/>
    <property type="match status" value="1"/>
</dbReference>
<dbReference type="Pfam" id="PF01734">
    <property type="entry name" value="Patatin"/>
    <property type="match status" value="1"/>
</dbReference>
<dbReference type="RefSeq" id="WP_185271746.1">
    <property type="nucleotide sequence ID" value="NZ_CP055156.1"/>
</dbReference>